<evidence type="ECO:0000259" key="2">
    <source>
        <dbReference type="PROSITE" id="PS51203"/>
    </source>
</evidence>
<evidence type="ECO:0000313" key="3">
    <source>
        <dbReference type="EMBL" id="CAE0461850.1"/>
    </source>
</evidence>
<dbReference type="InterPro" id="IPR007052">
    <property type="entry name" value="CS_dom"/>
</dbReference>
<dbReference type="AlphaFoldDB" id="A0A7S3Q0U1"/>
<proteinExistence type="predicted"/>
<feature type="region of interest" description="Disordered" evidence="1">
    <location>
        <begin position="1"/>
        <end position="20"/>
    </location>
</feature>
<accession>A0A7S3Q0U1</accession>
<feature type="domain" description="CS" evidence="2">
    <location>
        <begin position="261"/>
        <end position="362"/>
    </location>
</feature>
<dbReference type="InterPro" id="IPR008978">
    <property type="entry name" value="HSP20-like_chaperone"/>
</dbReference>
<dbReference type="PROSITE" id="PS51203">
    <property type="entry name" value="CS"/>
    <property type="match status" value="1"/>
</dbReference>
<evidence type="ECO:0000256" key="1">
    <source>
        <dbReference type="SAM" id="MobiDB-lite"/>
    </source>
</evidence>
<name>A0A7S3Q0U1_9STRA</name>
<organism evidence="3">
    <name type="scientific">Chaetoceros debilis</name>
    <dbReference type="NCBI Taxonomy" id="122233"/>
    <lineage>
        <taxon>Eukaryota</taxon>
        <taxon>Sar</taxon>
        <taxon>Stramenopiles</taxon>
        <taxon>Ochrophyta</taxon>
        <taxon>Bacillariophyta</taxon>
        <taxon>Coscinodiscophyceae</taxon>
        <taxon>Chaetocerotophycidae</taxon>
        <taxon>Chaetocerotales</taxon>
        <taxon>Chaetocerotaceae</taxon>
        <taxon>Chaetoceros</taxon>
    </lineage>
</organism>
<dbReference type="EMBL" id="HBIO01008733">
    <property type="protein sequence ID" value="CAE0461850.1"/>
    <property type="molecule type" value="Transcribed_RNA"/>
</dbReference>
<dbReference type="Gene3D" id="2.60.40.790">
    <property type="match status" value="1"/>
</dbReference>
<reference evidence="3" key="1">
    <citation type="submission" date="2021-01" db="EMBL/GenBank/DDBJ databases">
        <authorList>
            <person name="Corre E."/>
            <person name="Pelletier E."/>
            <person name="Niang G."/>
            <person name="Scheremetjew M."/>
            <person name="Finn R."/>
            <person name="Kale V."/>
            <person name="Holt S."/>
            <person name="Cochrane G."/>
            <person name="Meng A."/>
            <person name="Brown T."/>
            <person name="Cohen L."/>
        </authorList>
    </citation>
    <scope>NUCLEOTIDE SEQUENCE</scope>
    <source>
        <strain evidence="3">MM31A-1</strain>
    </source>
</reference>
<gene>
    <name evidence="3" type="ORF">CDEB00056_LOCUS6691</name>
</gene>
<protein>
    <recommendedName>
        <fullName evidence="2">CS domain-containing protein</fullName>
    </recommendedName>
</protein>
<feature type="compositionally biased region" description="Basic and acidic residues" evidence="1">
    <location>
        <begin position="1"/>
        <end position="11"/>
    </location>
</feature>
<dbReference type="SUPFAM" id="SSF49764">
    <property type="entry name" value="HSP20-like chaperones"/>
    <property type="match status" value="1"/>
</dbReference>
<dbReference type="Pfam" id="PF04969">
    <property type="entry name" value="CS"/>
    <property type="match status" value="1"/>
</dbReference>
<sequence length="363" mass="40728">MAEKDSEKDNENMTPEQRIAYLRERGVMVETPEDRRRKEINDIMNEPDEIDGEDYEDLKFVMVPHDDSLPLKEVSVKVPKNRQANPSGDLMLVELKPWFRALSKKVDMGLFQDQATKHFGSSENPGQVSQEALMKVADQGQVESFTLVQPRESNRHTMVNIYLDEVGMLKRLPLNKRAAQFCGKAGFNPPPKFYGDVFLGRMKVKPVLKNIDFKLNIDTAPDAAWLQAATMENLEHQTAMNQITGRNDTQPVGDGENGVAKAEDGYTWTQNDEEIEIVISLKSEDGSSITSTKETKGGGGLKVKFFAKKMNVEFRKKDILSLSFYASVDPDGCTWTLDSDANGVNLVVTCEKNDGVSWPRVTV</sequence>